<protein>
    <recommendedName>
        <fullName evidence="2">3-hydroxyisobutyryl-CoA hydrolase</fullName>
        <shortName evidence="2">HIB-CoA hydrolase</shortName>
        <shortName evidence="2">HIBYL-CoA-H</shortName>
        <ecNumber evidence="2">3.1.2.4</ecNumber>
    </recommendedName>
    <alternativeName>
        <fullName evidence="2">3-hydroxyisobutyryl-coenzyme A hydrolase</fullName>
    </alternativeName>
</protein>
<dbReference type="Gene3D" id="3.90.226.10">
    <property type="entry name" value="2-enoyl-CoA Hydratase, Chain A, domain 1"/>
    <property type="match status" value="1"/>
</dbReference>
<sequence length="176" mass="18924">MDFRIGLSGHGCHRIVTERTVLAMSENGIGLFLDVGSSQIVGHSPGGGSLDRNISSIARSDKLPVSRMQEWRNGLMRHFKDWDKGHPFLSTSQILVFLVASALGNGDNSLSEQNGVRKAEYRIAVRSALRSDSGHSPGGGSLGSYLGLTGQRISSPVNALLLGLWTHYVSSGSWAY</sequence>
<evidence type="ECO:0000259" key="3">
    <source>
        <dbReference type="Pfam" id="PF16113"/>
    </source>
</evidence>
<evidence type="ECO:0000256" key="1">
    <source>
        <dbReference type="ARBA" id="ARBA00022801"/>
    </source>
</evidence>
<dbReference type="InterPro" id="IPR032259">
    <property type="entry name" value="HIBYL-CoA-H"/>
</dbReference>
<dbReference type="EC" id="3.1.2.4" evidence="2"/>
<gene>
    <name evidence="4" type="ORF">MKW98_011318</name>
</gene>
<comment type="similarity">
    <text evidence="2">Belongs to the enoyl-CoA hydratase/isomerase family.</text>
</comment>
<comment type="caution">
    <text evidence="4">The sequence shown here is derived from an EMBL/GenBank/DDBJ whole genome shotgun (WGS) entry which is preliminary data.</text>
</comment>
<evidence type="ECO:0000313" key="5">
    <source>
        <dbReference type="Proteomes" id="UP001202328"/>
    </source>
</evidence>
<dbReference type="PANTHER" id="PTHR43176">
    <property type="entry name" value="3-HYDROXYISOBUTYRYL-COA HYDROLASE-RELATED"/>
    <property type="match status" value="1"/>
</dbReference>
<dbReference type="GO" id="GO:0005829">
    <property type="term" value="C:cytosol"/>
    <property type="evidence" value="ECO:0007669"/>
    <property type="project" value="TreeGrafter"/>
</dbReference>
<keyword evidence="1 2" id="KW-0378">Hydrolase</keyword>
<dbReference type="GO" id="GO:0003860">
    <property type="term" value="F:3-hydroxyisobutyryl-CoA hydrolase activity"/>
    <property type="evidence" value="ECO:0007669"/>
    <property type="project" value="UniProtKB-UniRule"/>
</dbReference>
<keyword evidence="5" id="KW-1185">Reference proteome</keyword>
<dbReference type="EMBL" id="JAJJMB010008429">
    <property type="protein sequence ID" value="KAI3923688.1"/>
    <property type="molecule type" value="Genomic_DNA"/>
</dbReference>
<evidence type="ECO:0000256" key="2">
    <source>
        <dbReference type="RuleBase" id="RU369070"/>
    </source>
</evidence>
<comment type="function">
    <text evidence="2">Hydrolyzes 3-hydroxyisobutyryl-CoA (HIBYL-CoA), a saline catabolite. Has high activity toward isobutyryl-CoA. Could be an isobutyryl-CoA dehydrogenase that functions in valine catabolism.</text>
</comment>
<organism evidence="4 5">
    <name type="scientific">Papaver atlanticum</name>
    <dbReference type="NCBI Taxonomy" id="357466"/>
    <lineage>
        <taxon>Eukaryota</taxon>
        <taxon>Viridiplantae</taxon>
        <taxon>Streptophyta</taxon>
        <taxon>Embryophyta</taxon>
        <taxon>Tracheophyta</taxon>
        <taxon>Spermatophyta</taxon>
        <taxon>Magnoliopsida</taxon>
        <taxon>Ranunculales</taxon>
        <taxon>Papaveraceae</taxon>
        <taxon>Papaveroideae</taxon>
        <taxon>Papaver</taxon>
    </lineage>
</organism>
<proteinExistence type="inferred from homology"/>
<reference evidence="4" key="1">
    <citation type="submission" date="2022-04" db="EMBL/GenBank/DDBJ databases">
        <title>A functionally conserved STORR gene fusion in Papaver species that diverged 16.8 million years ago.</title>
        <authorList>
            <person name="Catania T."/>
        </authorList>
    </citation>
    <scope>NUCLEOTIDE SEQUENCE</scope>
    <source>
        <strain evidence="4">S-188037</strain>
    </source>
</reference>
<dbReference type="GO" id="GO:0006574">
    <property type="term" value="P:L-valine catabolic process"/>
    <property type="evidence" value="ECO:0007669"/>
    <property type="project" value="UniProtKB-UniRule"/>
</dbReference>
<dbReference type="Pfam" id="PF16113">
    <property type="entry name" value="ECH_2"/>
    <property type="match status" value="1"/>
</dbReference>
<dbReference type="PANTHER" id="PTHR43176:SF5">
    <property type="entry name" value="3-HYDROXYISOBUTYRYL-COA HYDROLASE-LIKE PROTEIN 4, MITOCHONDRIAL"/>
    <property type="match status" value="1"/>
</dbReference>
<evidence type="ECO:0000313" key="4">
    <source>
        <dbReference type="EMBL" id="KAI3923688.1"/>
    </source>
</evidence>
<dbReference type="AlphaFoldDB" id="A0AAD4STV4"/>
<name>A0AAD4STV4_9MAGN</name>
<dbReference type="InterPro" id="IPR045004">
    <property type="entry name" value="ECH_dom"/>
</dbReference>
<dbReference type="Proteomes" id="UP001202328">
    <property type="component" value="Unassembled WGS sequence"/>
</dbReference>
<comment type="catalytic activity">
    <reaction evidence="2">
        <text>3-hydroxy-2-methylpropanoyl-CoA + H2O = 3-hydroxy-2-methylpropanoate + CoA + H(+)</text>
        <dbReference type="Rhea" id="RHEA:20888"/>
        <dbReference type="ChEBI" id="CHEBI:11805"/>
        <dbReference type="ChEBI" id="CHEBI:15377"/>
        <dbReference type="ChEBI" id="CHEBI:15378"/>
        <dbReference type="ChEBI" id="CHEBI:57287"/>
        <dbReference type="ChEBI" id="CHEBI:57340"/>
        <dbReference type="EC" id="3.1.2.4"/>
    </reaction>
</comment>
<accession>A0AAD4STV4</accession>
<feature type="domain" description="Enoyl-CoA hydratase/isomerase" evidence="3">
    <location>
        <begin position="5"/>
        <end position="46"/>
    </location>
</feature>
<comment type="pathway">
    <text evidence="2">Amino-acid degradation; L-valine degradation.</text>
</comment>